<comment type="caution">
    <text evidence="3">The sequence shown here is derived from an EMBL/GenBank/DDBJ whole genome shotgun (WGS) entry which is preliminary data.</text>
</comment>
<evidence type="ECO:0000256" key="2">
    <source>
        <dbReference type="SAM" id="SignalP"/>
    </source>
</evidence>
<accession>U2YBN4</accession>
<organism evidence="3 4">
    <name type="scientific">Caenibius tardaugens NBRC 16725</name>
    <dbReference type="NCBI Taxonomy" id="1219035"/>
    <lineage>
        <taxon>Bacteria</taxon>
        <taxon>Pseudomonadati</taxon>
        <taxon>Pseudomonadota</taxon>
        <taxon>Alphaproteobacteria</taxon>
        <taxon>Sphingomonadales</taxon>
        <taxon>Erythrobacteraceae</taxon>
        <taxon>Caenibius</taxon>
    </lineage>
</organism>
<evidence type="ECO:0000256" key="1">
    <source>
        <dbReference type="SAM" id="MobiDB-lite"/>
    </source>
</evidence>
<feature type="compositionally biased region" description="Polar residues" evidence="1">
    <location>
        <begin position="245"/>
        <end position="257"/>
    </location>
</feature>
<protein>
    <submittedName>
        <fullName evidence="3">Uncharacterized protein</fullName>
    </submittedName>
</protein>
<name>U2YBN4_9SPHN</name>
<keyword evidence="4" id="KW-1185">Reference proteome</keyword>
<dbReference type="eggNOG" id="COG2067">
    <property type="taxonomic scope" value="Bacteria"/>
</dbReference>
<dbReference type="EMBL" id="BASZ01000013">
    <property type="protein sequence ID" value="GAD50916.1"/>
    <property type="molecule type" value="Genomic_DNA"/>
</dbReference>
<feature type="compositionally biased region" description="Polar residues" evidence="1">
    <location>
        <begin position="63"/>
        <end position="78"/>
    </location>
</feature>
<dbReference type="AlphaFoldDB" id="U2YBN4"/>
<keyword evidence="2" id="KW-0732">Signal</keyword>
<feature type="region of interest" description="Disordered" evidence="1">
    <location>
        <begin position="238"/>
        <end position="262"/>
    </location>
</feature>
<proteinExistence type="predicted"/>
<sequence>MRIMNKFTCVIFSVPVSMAMSSASAQEVTTTATGTTPISGVQCGEDGCVSDEGTLVQIRTRGEQQPLTDGSDRTSSGLQPDRRVSVSLEQPARPEQPGRANLSGKWAVQLANGGVIWATEDPSLGQPILNVNAPTLAGFDHGKIVKPVRFVTYSNYPDFIKKAEIQIFRSTDVDLVSPIAKLDANLAAMDEVSWDGALPTGLKLKPGDELIYIMRVWDEKNVFDETFPRRIQLVSPEEADRGAQLSRQATEKQQGLSLSADEAERRSLTQGVFGADGLRQQNIAIYGSRIRIQGRNIPERHSIEINGQNHPVDQEGKMVAEYLVPIGNHKFDVSVFGDKERMNRVLDVDVTGRYMFLVGIADITASAGDVSGSVEPLAPDDSFRKDFLVDGRLAFYLKGKVKGKYLITAQMDTTERQLSDVFDGFWKADPTDVFRRLDPDAYYPVYGDDSTSYRDIDTMGRLYVRVDWDKNTALFGNFETGITGTEYAQYSRALYGGALKLRSRRTTEYGDPGTELRGFASESQTSPGHSEFLGTGGSLYYLKHTDLLPGSDRVVIEVRDPSTGRVENRIDLLRGADYEMDELQGRMILTKPLAQLVRDNTTSITSLAPLDGFAQYLLVDYEYVPSGLDMDNASFGARGKHWFGDHIGIGGTWVEENRAGDDYSLKGVDLTLQAGRGTYLKVERSWTKATSAPVFYSDNGGLDFREMNAVTGRRKGDATAIEARVNLKELGLTTRDWSASAWWRDVDAGYSVARADLGRAITEYGGELQGEPAADVKFYARASKAEQGAQSLTQGQFTAEWSLTPNNVLTGEVRHVQEDRLGGSAHGTLGAVQYTHRIGSSLDLYAIGQLTLDDDQGAYADNDALTVGGKYLFGKKSTIGAEVLTGDRGDAARVNAEYKLAPDHSIYGSYTYSTDRTDYDPLFNNRGATGATLGQRWRLSNQVSMFNESQYLRGTGNENGLAHTFGMDFYPKVGWNMGFTVQSAELRRDTTSGGIETVDRRAISINGGYTSNRTQWQTKLEWRHDTGAEHRTQWVTTNRFAHKFNESFRVLGRFNFSETEDKINPLADARFIEANVGFAWRPWNSTRWALLGKASYFYDVSSLAQVGDNVAYYDQRSKIFSMEGIYHADRRWEFAGKLMRREGEVRFGRREGQWADSGATFGAAQLRYGLLGKWHGLAEYRLLAIDKGGVRQGALVGIDYDLTDNMRVGVGFNFTDFSDDLTNFDYNHKGLFLNVVGRL</sequence>
<reference evidence="3 4" key="1">
    <citation type="submission" date="2013-09" db="EMBL/GenBank/DDBJ databases">
        <title>Whole genome shotgun sequence of Novosphingobium tardaugens NBRC 16725.</title>
        <authorList>
            <person name="Isaki S."/>
            <person name="Hosoyama A."/>
            <person name="Tsuchikane K."/>
            <person name="Katsumata H."/>
            <person name="Ando Y."/>
            <person name="Yamazaki S."/>
            <person name="Fujita N."/>
        </authorList>
    </citation>
    <scope>NUCLEOTIDE SEQUENCE [LARGE SCALE GENOMIC DNA]</scope>
    <source>
        <strain evidence="3 4">NBRC 16725</strain>
    </source>
</reference>
<evidence type="ECO:0000313" key="4">
    <source>
        <dbReference type="Proteomes" id="UP000016568"/>
    </source>
</evidence>
<dbReference type="SUPFAM" id="SSF56935">
    <property type="entry name" value="Porins"/>
    <property type="match status" value="1"/>
</dbReference>
<evidence type="ECO:0000313" key="3">
    <source>
        <dbReference type="EMBL" id="GAD50916.1"/>
    </source>
</evidence>
<feature type="signal peptide" evidence="2">
    <location>
        <begin position="1"/>
        <end position="25"/>
    </location>
</feature>
<dbReference type="Proteomes" id="UP000016568">
    <property type="component" value="Unassembled WGS sequence"/>
</dbReference>
<gene>
    <name evidence="3" type="ORF">NT2_13_00020</name>
</gene>
<feature type="region of interest" description="Disordered" evidence="1">
    <location>
        <begin position="59"/>
        <end position="101"/>
    </location>
</feature>
<feature type="chain" id="PRO_5004636223" evidence="2">
    <location>
        <begin position="26"/>
        <end position="1239"/>
    </location>
</feature>